<proteinExistence type="predicted"/>
<comment type="caution">
    <text evidence="2">The sequence shown here is derived from an EMBL/GenBank/DDBJ whole genome shotgun (WGS) entry which is preliminary data.</text>
</comment>
<protein>
    <submittedName>
        <fullName evidence="2">Uncharacterized protein</fullName>
    </submittedName>
</protein>
<dbReference type="Proteomes" id="UP000499080">
    <property type="component" value="Unassembled WGS sequence"/>
</dbReference>
<evidence type="ECO:0000313" key="3">
    <source>
        <dbReference type="Proteomes" id="UP000499080"/>
    </source>
</evidence>
<name>A0A4Y2Q7T6_ARAVE</name>
<sequence>MFPSKRTAGLYNSSRFVKQVAFHSKVHPTDSGKRDEAVASNPQKNPLLSHAKAREVFTGPEESGKSSPIIHCDRDLSYHRSEVSFFLSVEVLSCV</sequence>
<organism evidence="2 3">
    <name type="scientific">Araneus ventricosus</name>
    <name type="common">Orbweaver spider</name>
    <name type="synonym">Epeira ventricosa</name>
    <dbReference type="NCBI Taxonomy" id="182803"/>
    <lineage>
        <taxon>Eukaryota</taxon>
        <taxon>Metazoa</taxon>
        <taxon>Ecdysozoa</taxon>
        <taxon>Arthropoda</taxon>
        <taxon>Chelicerata</taxon>
        <taxon>Arachnida</taxon>
        <taxon>Araneae</taxon>
        <taxon>Araneomorphae</taxon>
        <taxon>Entelegynae</taxon>
        <taxon>Araneoidea</taxon>
        <taxon>Araneidae</taxon>
        <taxon>Araneus</taxon>
    </lineage>
</organism>
<evidence type="ECO:0000256" key="1">
    <source>
        <dbReference type="SAM" id="MobiDB-lite"/>
    </source>
</evidence>
<feature type="compositionally biased region" description="Basic and acidic residues" evidence="1">
    <location>
        <begin position="27"/>
        <end position="37"/>
    </location>
</feature>
<reference evidence="2 3" key="1">
    <citation type="journal article" date="2019" name="Sci. Rep.">
        <title>Orb-weaving spider Araneus ventricosus genome elucidates the spidroin gene catalogue.</title>
        <authorList>
            <person name="Kono N."/>
            <person name="Nakamura H."/>
            <person name="Ohtoshi R."/>
            <person name="Moran D.A.P."/>
            <person name="Shinohara A."/>
            <person name="Yoshida Y."/>
            <person name="Fujiwara M."/>
            <person name="Mori M."/>
            <person name="Tomita M."/>
            <person name="Arakawa K."/>
        </authorList>
    </citation>
    <scope>NUCLEOTIDE SEQUENCE [LARGE SCALE GENOMIC DNA]</scope>
</reference>
<keyword evidence="3" id="KW-1185">Reference proteome</keyword>
<gene>
    <name evidence="2" type="ORF">AVEN_38790_1</name>
</gene>
<feature type="region of interest" description="Disordered" evidence="1">
    <location>
        <begin position="26"/>
        <end position="45"/>
    </location>
</feature>
<accession>A0A4Y2Q7T6</accession>
<dbReference type="EMBL" id="BGPR01013159">
    <property type="protein sequence ID" value="GBN59494.1"/>
    <property type="molecule type" value="Genomic_DNA"/>
</dbReference>
<dbReference type="AlphaFoldDB" id="A0A4Y2Q7T6"/>
<evidence type="ECO:0000313" key="2">
    <source>
        <dbReference type="EMBL" id="GBN59494.1"/>
    </source>
</evidence>